<proteinExistence type="predicted"/>
<gene>
    <name evidence="1" type="ORF">GLW05_01040</name>
</gene>
<evidence type="ECO:0000313" key="2">
    <source>
        <dbReference type="Proteomes" id="UP000468638"/>
    </source>
</evidence>
<dbReference type="Proteomes" id="UP000468638">
    <property type="component" value="Unassembled WGS sequence"/>
</dbReference>
<protein>
    <submittedName>
        <fullName evidence="1">DUF2927 domain-containing protein</fullName>
    </submittedName>
</protein>
<dbReference type="EMBL" id="WMEQ01000001">
    <property type="protein sequence ID" value="MYL32189.1"/>
    <property type="molecule type" value="Genomic_DNA"/>
</dbReference>
<dbReference type="Pfam" id="PF11150">
    <property type="entry name" value="DUF2927"/>
    <property type="match status" value="1"/>
</dbReference>
<sequence>MRLVYLDISQMICILYNYIRSQHHTPTILDQKMLEMLYHPAIELNMNEKEAREVLEKRVES</sequence>
<dbReference type="InterPro" id="IPR021323">
    <property type="entry name" value="DUF2927"/>
</dbReference>
<reference evidence="1 2" key="1">
    <citation type="submission" date="2019-11" db="EMBL/GenBank/DDBJ databases">
        <title>Genome sequences of 17 halophilic strains isolated from different environments.</title>
        <authorList>
            <person name="Furrow R.E."/>
        </authorList>
    </citation>
    <scope>NUCLEOTIDE SEQUENCE [LARGE SCALE GENOMIC DNA]</scope>
    <source>
        <strain evidence="1 2">22514_16_FS</strain>
    </source>
</reference>
<organism evidence="1 2">
    <name type="scientific">Pontibacillus yanchengensis</name>
    <dbReference type="NCBI Taxonomy" id="462910"/>
    <lineage>
        <taxon>Bacteria</taxon>
        <taxon>Bacillati</taxon>
        <taxon>Bacillota</taxon>
        <taxon>Bacilli</taxon>
        <taxon>Bacillales</taxon>
        <taxon>Bacillaceae</taxon>
        <taxon>Pontibacillus</taxon>
    </lineage>
</organism>
<dbReference type="AlphaFoldDB" id="A0A6I5A2P8"/>
<accession>A0A6I5A2P8</accession>
<comment type="caution">
    <text evidence="1">The sequence shown here is derived from an EMBL/GenBank/DDBJ whole genome shotgun (WGS) entry which is preliminary data.</text>
</comment>
<dbReference type="RefSeq" id="WP_160847501.1">
    <property type="nucleotide sequence ID" value="NZ_WMEU01000001.1"/>
</dbReference>
<evidence type="ECO:0000313" key="1">
    <source>
        <dbReference type="EMBL" id="MYL32189.1"/>
    </source>
</evidence>
<name>A0A6I5A2P8_9BACI</name>